<dbReference type="Proteomes" id="UP000746612">
    <property type="component" value="Unassembled WGS sequence"/>
</dbReference>
<dbReference type="Gene3D" id="3.30.9.10">
    <property type="entry name" value="D-Amino Acid Oxidase, subunit A, domain 2"/>
    <property type="match status" value="1"/>
</dbReference>
<evidence type="ECO:0000256" key="3">
    <source>
        <dbReference type="ARBA" id="ARBA00022827"/>
    </source>
</evidence>
<comment type="caution">
    <text evidence="7">The sequence shown here is derived from an EMBL/GenBank/DDBJ whole genome shotgun (WGS) entry which is preliminary data.</text>
</comment>
<keyword evidence="3" id="KW-0274">FAD</keyword>
<dbReference type="InterPro" id="IPR012941">
    <property type="entry name" value="Phe_hydrox_C_dim_dom"/>
</dbReference>
<dbReference type="SUPFAM" id="SSF51905">
    <property type="entry name" value="FAD/NAD(P)-binding domain"/>
    <property type="match status" value="1"/>
</dbReference>
<evidence type="ECO:0000313" key="8">
    <source>
        <dbReference type="Proteomes" id="UP000746612"/>
    </source>
</evidence>
<dbReference type="Pfam" id="PF07976">
    <property type="entry name" value="Phe_hydrox_dim"/>
    <property type="match status" value="1"/>
</dbReference>
<dbReference type="Gene3D" id="3.50.50.60">
    <property type="entry name" value="FAD/NAD(P)-binding domain"/>
    <property type="match status" value="1"/>
</dbReference>
<proteinExistence type="inferred from homology"/>
<comment type="similarity">
    <text evidence="1">Belongs to the PheA/TfdB FAD monooxygenase family.</text>
</comment>
<evidence type="ECO:0000256" key="4">
    <source>
        <dbReference type="ARBA" id="ARBA00023002"/>
    </source>
</evidence>
<protein>
    <submittedName>
        <fullName evidence="7">Uncharacterized protein</fullName>
    </submittedName>
</protein>
<dbReference type="EMBL" id="CAJPIJ010000184">
    <property type="protein sequence ID" value="CAG2006628.1"/>
    <property type="molecule type" value="Genomic_DNA"/>
</dbReference>
<dbReference type="PRINTS" id="PR00420">
    <property type="entry name" value="RNGMNOXGNASE"/>
</dbReference>
<dbReference type="AlphaFoldDB" id="A0A2H3GTW3"/>
<gene>
    <name evidence="7" type="ORF">MDCFG202_LOCUS518802</name>
</gene>
<feature type="domain" description="Phenol hydroxylase-like C-terminal dimerisation" evidence="6">
    <location>
        <begin position="461"/>
        <end position="686"/>
    </location>
</feature>
<dbReference type="InterPro" id="IPR050641">
    <property type="entry name" value="RIFMO-like"/>
</dbReference>
<evidence type="ECO:0000313" key="7">
    <source>
        <dbReference type="EMBL" id="CAG2006628.1"/>
    </source>
</evidence>
<sequence length="689" mass="75999">MDTTSKTDVLIVGAGPAGLAAAWWLARCGIDARVIDKKGSKVYKGQADGLMSRTIEILDSMGCGLSQRVNHESYLTYYMDIWTNEDGKLQKNQAVGSSEGTLGASPFHASTISQGRIERYIIDAIRDPSNLNPTLPIERGILAEALQIDQSIAADPEAYPVSVNLRHLPHEEANATIGATSAAGTSGLASSNLMGENWEAYANRSSGLAGRIETVQAKYVLGCDGAHSWVRSQIGVKMEGSSKESVWGAMDVVPITDFPGIRRGCFIKSPAGGMLIIPRERGLSRVYVPYYEVDTDNQDTAAERFDRSEVTLAKIKAIAQRMFHPYKFDFKICEWWSAYQVGQRVAERSQDTTGRVLLAGDAVHTHSPKVGLGANTSIQDGWNMGWKLAMAIANGTSEAGKKAPPAILTSYEAERHPVAQMLIDYDRAWSQMFMGNTAHSSNDIMAKFRKYQAFSHGRALNYPDGPLVSRQTSMQSAAKNVKVGESFPHDYVVLHVNPQEWITTKILRADGRFRILLLPGDLSIADRMTRAREFCDKVTSSKPGKEDSLLYTRYLYPFGRPSTAQEIQGQNPDDFIHYRRHPKSLIELITISHSTKSADQVAIHFEDLPEAMRGQFDAECFGWDYETAFVDAKLQAVAACDGGAYERWGVDEHNGAVVVVRPDMHVGWVGAIENFEGLEGYFESLVKSF</sequence>
<dbReference type="InterPro" id="IPR036188">
    <property type="entry name" value="FAD/NAD-bd_sf"/>
</dbReference>
<dbReference type="InterPro" id="IPR002938">
    <property type="entry name" value="FAD-bd"/>
</dbReference>
<dbReference type="GO" id="GO:0071949">
    <property type="term" value="F:FAD binding"/>
    <property type="evidence" value="ECO:0007669"/>
    <property type="project" value="InterPro"/>
</dbReference>
<evidence type="ECO:0000256" key="1">
    <source>
        <dbReference type="ARBA" id="ARBA00007801"/>
    </source>
</evidence>
<dbReference type="SUPFAM" id="SSF54373">
    <property type="entry name" value="FAD-linked reductases, C-terminal domain"/>
    <property type="match status" value="1"/>
</dbReference>
<dbReference type="Pfam" id="PF01494">
    <property type="entry name" value="FAD_binding_3"/>
    <property type="match status" value="1"/>
</dbReference>
<organism evidence="7 8">
    <name type="scientific">Gibberella zeae</name>
    <name type="common">Wheat head blight fungus</name>
    <name type="synonym">Fusarium graminearum</name>
    <dbReference type="NCBI Taxonomy" id="5518"/>
    <lineage>
        <taxon>Eukaryota</taxon>
        <taxon>Fungi</taxon>
        <taxon>Dikarya</taxon>
        <taxon>Ascomycota</taxon>
        <taxon>Pezizomycotina</taxon>
        <taxon>Sordariomycetes</taxon>
        <taxon>Hypocreomycetidae</taxon>
        <taxon>Hypocreales</taxon>
        <taxon>Nectriaceae</taxon>
        <taxon>Fusarium</taxon>
    </lineage>
</organism>
<keyword evidence="2" id="KW-0285">Flavoprotein</keyword>
<keyword evidence="4" id="KW-0560">Oxidoreductase</keyword>
<accession>A0A2H3GTW3</accession>
<evidence type="ECO:0000256" key="2">
    <source>
        <dbReference type="ARBA" id="ARBA00022630"/>
    </source>
</evidence>
<dbReference type="InterPro" id="IPR038220">
    <property type="entry name" value="PHOX_C_sf"/>
</dbReference>
<dbReference type="Gene3D" id="3.40.30.20">
    <property type="match status" value="1"/>
</dbReference>
<dbReference type="GO" id="GO:0016709">
    <property type="term" value="F:oxidoreductase activity, acting on paired donors, with incorporation or reduction of molecular oxygen, NAD(P)H as one donor, and incorporation of one atom of oxygen"/>
    <property type="evidence" value="ECO:0007669"/>
    <property type="project" value="UniProtKB-ARBA"/>
</dbReference>
<dbReference type="CDD" id="cd02979">
    <property type="entry name" value="PHOX_C"/>
    <property type="match status" value="1"/>
</dbReference>
<dbReference type="PANTHER" id="PTHR43004:SF20">
    <property type="entry name" value="2-MONOOXYGENASE, PUTATIVE (AFU_ORTHOLOGUE AFUA_1G13660)-RELATED"/>
    <property type="match status" value="1"/>
</dbReference>
<evidence type="ECO:0000259" key="6">
    <source>
        <dbReference type="Pfam" id="PF07976"/>
    </source>
</evidence>
<reference evidence="7" key="1">
    <citation type="submission" date="2021-03" db="EMBL/GenBank/DDBJ databases">
        <authorList>
            <person name="Alouane T."/>
            <person name="Langin T."/>
            <person name="Bonhomme L."/>
        </authorList>
    </citation>
    <scope>NUCLEOTIDE SEQUENCE</scope>
    <source>
        <strain evidence="7">MDC_Fg202</strain>
    </source>
</reference>
<feature type="domain" description="FAD-binding" evidence="5">
    <location>
        <begin position="6"/>
        <end position="424"/>
    </location>
</feature>
<dbReference type="SUPFAM" id="SSF52833">
    <property type="entry name" value="Thioredoxin-like"/>
    <property type="match status" value="1"/>
</dbReference>
<dbReference type="InterPro" id="IPR036249">
    <property type="entry name" value="Thioredoxin-like_sf"/>
</dbReference>
<dbReference type="PANTHER" id="PTHR43004">
    <property type="entry name" value="TRK SYSTEM POTASSIUM UPTAKE PROTEIN"/>
    <property type="match status" value="1"/>
</dbReference>
<evidence type="ECO:0000259" key="5">
    <source>
        <dbReference type="Pfam" id="PF01494"/>
    </source>
</evidence>
<name>A0A2H3GTW3_GIBZA</name>